<feature type="compositionally biased region" description="Basic residues" evidence="1">
    <location>
        <begin position="85"/>
        <end position="97"/>
    </location>
</feature>
<feature type="domain" description="Transposase IS30-like HTH" evidence="2">
    <location>
        <begin position="2"/>
        <end position="41"/>
    </location>
</feature>
<sequence>MLTLADREEISRGLAESSKYGKIAVRIGRDASVVSREVGRHGGREVYRAIVAEQAAGVARSRPLAVDRDPAVRARVVGLLRGAGRRRRSRAGRHGARTARTLCG</sequence>
<protein>
    <recommendedName>
        <fullName evidence="2">Transposase IS30-like HTH domain-containing protein</fullName>
    </recommendedName>
</protein>
<dbReference type="KEGG" id="ssyi:EKG83_32900"/>
<proteinExistence type="predicted"/>
<dbReference type="Pfam" id="PF13936">
    <property type="entry name" value="HTH_38"/>
    <property type="match status" value="1"/>
</dbReference>
<evidence type="ECO:0000259" key="2">
    <source>
        <dbReference type="Pfam" id="PF13936"/>
    </source>
</evidence>
<evidence type="ECO:0000256" key="1">
    <source>
        <dbReference type="SAM" id="MobiDB-lite"/>
    </source>
</evidence>
<accession>A0A5Q0H6I9</accession>
<name>A0A5Q0H6I9_SACSY</name>
<dbReference type="AlphaFoldDB" id="A0A5Q0H6I9"/>
<keyword evidence="4" id="KW-1185">Reference proteome</keyword>
<dbReference type="OrthoDB" id="3701231at2"/>
<evidence type="ECO:0000313" key="3">
    <source>
        <dbReference type="EMBL" id="QFZ21554.1"/>
    </source>
</evidence>
<gene>
    <name evidence="3" type="ORF">EKG83_32900</name>
</gene>
<organism evidence="3 4">
    <name type="scientific">Saccharothrix syringae</name>
    <name type="common">Nocardiopsis syringae</name>
    <dbReference type="NCBI Taxonomy" id="103733"/>
    <lineage>
        <taxon>Bacteria</taxon>
        <taxon>Bacillati</taxon>
        <taxon>Actinomycetota</taxon>
        <taxon>Actinomycetes</taxon>
        <taxon>Pseudonocardiales</taxon>
        <taxon>Pseudonocardiaceae</taxon>
        <taxon>Saccharothrix</taxon>
    </lineage>
</organism>
<evidence type="ECO:0000313" key="4">
    <source>
        <dbReference type="Proteomes" id="UP000325787"/>
    </source>
</evidence>
<dbReference type="EMBL" id="CP034550">
    <property type="protein sequence ID" value="QFZ21554.1"/>
    <property type="molecule type" value="Genomic_DNA"/>
</dbReference>
<reference evidence="4" key="1">
    <citation type="journal article" date="2021" name="Curr. Microbiol.">
        <title>Complete genome of nocamycin-producing strain Saccharothrix syringae NRRL B-16468 reveals the biosynthetic potential for secondary metabolites.</title>
        <authorList>
            <person name="Mo X."/>
            <person name="Yang S."/>
        </authorList>
    </citation>
    <scope>NUCLEOTIDE SEQUENCE [LARGE SCALE GENOMIC DNA]</scope>
    <source>
        <strain evidence="4">ATCC 51364 / DSM 43886 / JCM 6844 / KCTC 9398 / NBRC 14523 / NRRL B-16468 / INA 2240</strain>
    </source>
</reference>
<dbReference type="Proteomes" id="UP000325787">
    <property type="component" value="Chromosome"/>
</dbReference>
<dbReference type="RefSeq" id="WP_084717019.1">
    <property type="nucleotide sequence ID" value="NZ_CP034550.1"/>
</dbReference>
<feature type="region of interest" description="Disordered" evidence="1">
    <location>
        <begin position="85"/>
        <end position="104"/>
    </location>
</feature>
<dbReference type="InterPro" id="IPR025246">
    <property type="entry name" value="IS30-like_HTH"/>
</dbReference>